<accession>A0A2X3B2U5</accession>
<proteinExistence type="predicted"/>
<evidence type="ECO:0000313" key="2">
    <source>
        <dbReference type="EMBL" id="SQB98212.1"/>
    </source>
</evidence>
<gene>
    <name evidence="2" type="ORF">NCTC13102_00668</name>
</gene>
<name>A0A2X3B2U5_9HELI</name>
<dbReference type="Proteomes" id="UP000250166">
    <property type="component" value="Unassembled WGS sequence"/>
</dbReference>
<dbReference type="AlphaFoldDB" id="A0A2X3B2U5"/>
<organism evidence="2 3">
    <name type="scientific">Helicobacter fennelliae</name>
    <dbReference type="NCBI Taxonomy" id="215"/>
    <lineage>
        <taxon>Bacteria</taxon>
        <taxon>Pseudomonadati</taxon>
        <taxon>Campylobacterota</taxon>
        <taxon>Epsilonproteobacteria</taxon>
        <taxon>Campylobacterales</taxon>
        <taxon>Helicobacteraceae</taxon>
        <taxon>Helicobacter</taxon>
    </lineage>
</organism>
<feature type="compositionally biased region" description="Polar residues" evidence="1">
    <location>
        <begin position="13"/>
        <end position="36"/>
    </location>
</feature>
<sequence length="237" mass="26564">MKISNIESRDSSAKNALQAKTQNSTTSAKTSPQIKTSQKEISKVESLSKKNDTFEPLAISVKNANLTIGSLDVMIDTIKTLQIQNKDFSKLATKFQKVATQDKAQHIIKQADVIKGEMKQTFDSAMFENENVFSKNYESLIPESKLNTNKITSPKTLDVKQIENLKQYANDLDTQKKYAKEAKKILQHKVEETLAKTTQSTDSSFEKVDLSKLNTQEFKAAQSGRGITLDRVMSLLH</sequence>
<feature type="region of interest" description="Disordered" evidence="1">
    <location>
        <begin position="1"/>
        <end position="42"/>
    </location>
</feature>
<reference evidence="2 3" key="1">
    <citation type="submission" date="2018-06" db="EMBL/GenBank/DDBJ databases">
        <authorList>
            <consortium name="Pathogen Informatics"/>
            <person name="Doyle S."/>
        </authorList>
    </citation>
    <scope>NUCLEOTIDE SEQUENCE [LARGE SCALE GENOMIC DNA]</scope>
    <source>
        <strain evidence="2 3">NCTC13102</strain>
    </source>
</reference>
<protein>
    <submittedName>
        <fullName evidence="2">Uncharacterized protein</fullName>
    </submittedName>
</protein>
<evidence type="ECO:0000313" key="3">
    <source>
        <dbReference type="Proteomes" id="UP000250166"/>
    </source>
</evidence>
<dbReference type="RefSeq" id="WP_023949740.1">
    <property type="nucleotide sequence ID" value="NZ_JAERIV010000017.1"/>
</dbReference>
<evidence type="ECO:0000256" key="1">
    <source>
        <dbReference type="SAM" id="MobiDB-lite"/>
    </source>
</evidence>
<dbReference type="EMBL" id="UAWL01000006">
    <property type="protein sequence ID" value="SQB98212.1"/>
    <property type="molecule type" value="Genomic_DNA"/>
</dbReference>